<gene>
    <name evidence="3" type="ORF">SFMTTN_0925</name>
</gene>
<dbReference type="Pfam" id="PF05860">
    <property type="entry name" value="TPS"/>
    <property type="match status" value="1"/>
</dbReference>
<feature type="signal peptide" evidence="1">
    <location>
        <begin position="1"/>
        <end position="30"/>
    </location>
</feature>
<dbReference type="SMART" id="SM00912">
    <property type="entry name" value="Haemagg_act"/>
    <property type="match status" value="1"/>
</dbReference>
<evidence type="ECO:0000313" key="4">
    <source>
        <dbReference type="Proteomes" id="UP000286806"/>
    </source>
</evidence>
<feature type="chain" id="PRO_5019549832" evidence="1">
    <location>
        <begin position="31"/>
        <end position="3404"/>
    </location>
</feature>
<sequence>MSFNRGKLARPAQASMLLLALCCTLNSAYARPSLPVACAAGACGALPFTPSMNPGAGLPQTVGNTMTVTQVDQRQIFNWSSFNIDKGYGVNFQQPNAAASALNRIYDANPSEISGSLTGNGQIVLINSNGIIFHNGAQVNVGSLVASSLDLQDKDFLNPTFYQTLTGGSLPAFMGSSGLIHVDAGATLTSAKGGSIWLFAPTVTNNGLIQTEEGQIILAAGHSVYLQASDDPSLRGFLVEVDNGGAARNMNLGQIIATRGNATLVGIAVNQSGRISATTSATLNGSIRLLARDSVSPAPTLIASNTSANGQVDENGLALAPGVTLGANSVTSVLPELGNGQTLADSQTFMQSKIDIYGHSIQVQDNALVRAPDGLINFTAALNPSDAQAFTNPVATVVPDVHVYFAPGSVVDASGTQNVSLAMESNSIQVNLQGAQLADAPLQHNGFLKGQTVWVDVRTAGDGKLPVADISGYLGQIQRTVDEKTTTGGTVTVQSQGDIVMRAGSRIDVSGGSVNYSSGYVKSAQLLSQGQAYNFATAPANRIYDGVAGTYTVTDPKWGVTRSWTTPAAQTGRYEPGYVEGKPAGQIKLLGFAYALDGQLLGQRTTGALQQASAKLPTAGTLQIGSNGGRAFTPAIDFATGSTLLPAGYQPGDPLPNQLTISTDALRQGGFGQLLVYSGGRIHLPKDVNLALPDDGSLTLTGVQVAVDGNITLHGGSVSLAAKEVTPVQAAQTGLSLGDGAQIDVSGLWVNDRPNIAGENPNGPLAINGGKVALSSQLGLDLKPGSVVDVSGGGWLNASGKVQAGNAGSITLRANQAARTGDPSGALHLEGTLSGNALGQGGALSISTPNVRIGTGLVSAPDSFTLDPGFFGQAGFENYSIDGQQQLEVLAGSVIAPVAQNRVLDASYTLRPTGSRLADFSYLQAQPMELRRPVSLTLTALGGITPGQAGTLRIGQGAVIRTDPGSTIKLSAAQLLDVNGTLEAPGGSITLTQAEGLDRGTALSFSDQAGIWLGSQARLLAPGYARILPDRKGARTGSVLSGGSVNIAASNGYVMTDPAALIDVSGSSGSVAQLPGSSVYLAQPATIGGDAGSVVISATEGLVLNARLQGGVAVAGTRSGQLGVSMDNNNFNRAFAGGYPLGDRTLVITENNTDLPTAAGVGTPVPNSYNGKAYVAADRLRSSGFGAVTLSAEDKIQFASSLNLTGFARSLTLDTPALEASGAFNVNLAAPYLTLANSRNWQQASGSPAAGSALLNASATQNIDLLGSINLRGFAASSFNTPADIRLIGAAASPTDQLRTGQLASVGDLSFTARQIYPTTLTDFALRIQDNPLGTIAIERAQDANGAPVPDVPVLSAGGTLTLQAPTIRQSGVVKAPLGVITLDAGDYESGVNGLARVADGNLTLGAQSISSVSLENQLVPYGSVENSTLWQYGLAAALKRNIVLPPEKRIELKGANVNVAAGASVNLSGGGDLYAAEFLAGPGGSRDVLADPTMFAVIPALGNNVAPFDFQYASGTSLKPGDSVYLSGGAGLKPGMYTLLPGQYALLPGAFAVQLVPGKSVIPDQALALIDGSALSSGYRLVAGTGMHDSGWSGYVVMPQAIVRNLAQYQNYSANNFFGQTSSDHPVAPRLPQDAGQLILAATQNLSLAPDAVAMTASGAGRGGLLDVVAPKIAVVDTSGSFAGYLELTADSLSNMGAASILLGGRRTTTADGVSIQVGASEVAVANNAAAPLSAPDLILAAQDHVSIADGSVITASGNTGSDQSVLHVDGPGALLRVTSGTQARVERAAAGTGAGLLTVGANTRLTGNSLLFDATGDTTIAATAKLAAQAVSLSSSKIALGNSPGGVGGLNLTTALLQQVESAADLTLHSYSTLDIYQNAGFDLTQRVDSQGNPLVSSLTLDTGAIVSHLAPGQNEELVAHQISLRNSGAAVSASGSNAGELTLTAKELDLPVGTATKQGTGTLALQDGAQSITGFSQVKLNAGTQIVASGNGSLNTENATLTLESPRVTASDKADYIIDAGSGAVKIIQPVAAAALPDTSSLGAKLLIRGGSIAQLGRIAMRGGALTLNATQGDVVLGSGVATDPQSLTDASGWAEHFADQTRYYPGGKVTLQADQGNVYVKSGAMVDVSGASDSNGSGAAGTLSVSASQGIAEFAEGSIIGKATGSAASGSFDLDVGALNLDAAGNNRFIALNRALEAGGFHQSRTLRVRSGDVTIPLMQQLDAGGNVIKDAGGNDVVLPASARDFSLTTDAGSITVAGQVNASGAQGGHIALNAQQDITVVPGARLDVSATDAAGVGGTIALQSSDGTIDLKPGSTFAAAGAAGNGDVRLRAKRNAGNSDVQIAQLGAAFSNVNSVLLEAYQKYSSPGTIAAADFGATSTWYTDAANFMANTATIKNRLGVTSDSRIQLATGIEVQSSGDMTLADDWSLYGWRYDPVTGAVTSSTTGQNAVGQNLVAGVLTLRAGGNLNLNGSLSDGFSTASTSSAMQGINSWSYRLVAGADTTRPDLGAVQSGVGDVTLAADKLVRTGTGFINVSAGRDVKLLDQTSVIYTAGHNTPRLPDYPTLGAPYSKNAYFPTGGGDIAIQAGRDIVAAPESQLFTPWLYRVGALNADGTINTKSRTTWWTSFPDFKQGVGALGGGNVTVAAERDINNLGVVAPTNGRLAGAANTIPDPANLLVQGGGNLLITAGRDINSGLFYVAHGTGTVHAGGSLGSARQGIGQNVYTILGLGDGHFDITANGDLNLETVVNPTVLPQGSNNTTASVFSTYGADSAVNLVSLNGNVIFANHQTAKISNAFSSIPNATHDSFFQFYPGRLEATALQGDIQLGGPIILMPTASGTLDFLAADSILLQSTVVVSGANPDLLPTPLHPAATAAGIDQLAQPAIQVAENLPGTPVHQNTDSELAYLVARDGDILGNGFDYSAILATPAWIEAGRDIKDIRLQVENHDVNTLSTVRAGRDIVYSQLLDPLTGNVQSNNQSLAVSGPGRFEVLAGRNIDLGGSSGIISRGNLDVTNLPEKGADLYVLAGLGQTADGRVRLPDYQAFTRRYFDGSATGQQALQDFFANVERQLRLNQSLTEADVQQQLAAYRSRFDTMALSEKALQVFFSELRQGGKQGHAGNYQRGYQAIASLFPAGYQGNINLFNSQIKTESGGDINLLAPGGLVNVGLAKPGNTKSPSDQGIFTESGGVIRSFSSGDFLVNQSRVFTLQGDDLLLWSTQGNIDAGKGSKTASATPPPRLVFKNGVQVLDTSNVVSGSGIGQLLARSGYKAGEVDLIAPQGEVNAGEAGISVAGDLLIAAQRVIGANNIQVGGISVGVPVAPSTSLAGLTGTGLSDASQAAGNTAKTLGSNNTSEDTLKNIKQALSGLQTSFISVDLVGFGPTGQSNGLTEAEKNRK</sequence>
<dbReference type="PANTHER" id="PTHR12338:SF5">
    <property type="entry name" value="ANTIGEN 43-RELATED"/>
    <property type="match status" value="1"/>
</dbReference>
<dbReference type="InterPro" id="IPR021026">
    <property type="entry name" value="Filamn_hemagglutn_DUF3739"/>
</dbReference>
<dbReference type="InterPro" id="IPR008638">
    <property type="entry name" value="FhaB/CdiA-like_TPS"/>
</dbReference>
<dbReference type="RefSeq" id="WP_189836288.1">
    <property type="nucleotide sequence ID" value="NZ_BGOW01000005.1"/>
</dbReference>
<feature type="domain" description="Filamentous haemagglutinin FhaB/tRNA nuclease CdiA-like TPS" evidence="2">
    <location>
        <begin position="43"/>
        <end position="155"/>
    </location>
</feature>
<dbReference type="EMBL" id="BGOW01000005">
    <property type="protein sequence ID" value="GBL45121.1"/>
    <property type="molecule type" value="Genomic_DNA"/>
</dbReference>
<keyword evidence="4" id="KW-1185">Reference proteome</keyword>
<comment type="caution">
    <text evidence="3">The sequence shown here is derived from an EMBL/GenBank/DDBJ whole genome shotgun (WGS) entry which is preliminary data.</text>
</comment>
<proteinExistence type="predicted"/>
<accession>A0A401JBT6</accession>
<organism evidence="3 4">
    <name type="scientific">Sulfuriferula multivorans</name>
    <dbReference type="NCBI Taxonomy" id="1559896"/>
    <lineage>
        <taxon>Bacteria</taxon>
        <taxon>Pseudomonadati</taxon>
        <taxon>Pseudomonadota</taxon>
        <taxon>Betaproteobacteria</taxon>
        <taxon>Nitrosomonadales</taxon>
        <taxon>Sulfuricellaceae</taxon>
        <taxon>Sulfuriferula</taxon>
    </lineage>
</organism>
<dbReference type="SUPFAM" id="SSF51126">
    <property type="entry name" value="Pectin lyase-like"/>
    <property type="match status" value="1"/>
</dbReference>
<dbReference type="InterPro" id="IPR011050">
    <property type="entry name" value="Pectin_lyase_fold/virulence"/>
</dbReference>
<dbReference type="InterPro" id="IPR050909">
    <property type="entry name" value="Bact_Autotransporter_VF"/>
</dbReference>
<reference evidence="3 4" key="1">
    <citation type="journal article" date="2019" name="Front. Microbiol.">
        <title>Genomes of Neutrophilic Sulfur-Oxidizing Chemolithoautotrophs Representing 9 Proteobacterial Species From 8 Genera.</title>
        <authorList>
            <person name="Watanabe T."/>
            <person name="Kojima H."/>
            <person name="Umezawa K."/>
            <person name="Hori C."/>
            <person name="Takasuka T.E."/>
            <person name="Kato Y."/>
            <person name="Fukui M."/>
        </authorList>
    </citation>
    <scope>NUCLEOTIDE SEQUENCE [LARGE SCALE GENOMIC DNA]</scope>
    <source>
        <strain evidence="3 4">TTN</strain>
    </source>
</reference>
<dbReference type="NCBIfam" id="TIGR01901">
    <property type="entry name" value="adhes_NPXG"/>
    <property type="match status" value="1"/>
</dbReference>
<dbReference type="Proteomes" id="UP000286806">
    <property type="component" value="Unassembled WGS sequence"/>
</dbReference>
<protein>
    <submittedName>
        <fullName evidence="3">Filamentous haemagglutinin family outer membrane protein associated with VreARI signalling system</fullName>
    </submittedName>
</protein>
<dbReference type="Pfam" id="PF12545">
    <property type="entry name" value="DUF3739"/>
    <property type="match status" value="1"/>
</dbReference>
<evidence type="ECO:0000259" key="2">
    <source>
        <dbReference type="SMART" id="SM00912"/>
    </source>
</evidence>
<dbReference type="PANTHER" id="PTHR12338">
    <property type="entry name" value="AUTOTRANSPORTER"/>
    <property type="match status" value="1"/>
</dbReference>
<evidence type="ECO:0000313" key="3">
    <source>
        <dbReference type="EMBL" id="GBL45121.1"/>
    </source>
</evidence>
<dbReference type="InterPro" id="IPR012334">
    <property type="entry name" value="Pectin_lyas_fold"/>
</dbReference>
<dbReference type="Gene3D" id="2.160.20.10">
    <property type="entry name" value="Single-stranded right-handed beta-helix, Pectin lyase-like"/>
    <property type="match status" value="2"/>
</dbReference>
<name>A0A401JBT6_9PROT</name>
<keyword evidence="1" id="KW-0732">Signal</keyword>
<evidence type="ECO:0000256" key="1">
    <source>
        <dbReference type="SAM" id="SignalP"/>
    </source>
</evidence>